<name>X6M2I1_RETFI</name>
<comment type="caution">
    <text evidence="1">The sequence shown here is derived from an EMBL/GenBank/DDBJ whole genome shotgun (WGS) entry which is preliminary data.</text>
</comment>
<reference evidence="1 2" key="1">
    <citation type="journal article" date="2013" name="Curr. Biol.">
        <title>The Genome of the Foraminiferan Reticulomyxa filosa.</title>
        <authorList>
            <person name="Glockner G."/>
            <person name="Hulsmann N."/>
            <person name="Schleicher M."/>
            <person name="Noegel A.A."/>
            <person name="Eichinger L."/>
            <person name="Gallinger C."/>
            <person name="Pawlowski J."/>
            <person name="Sierra R."/>
            <person name="Euteneuer U."/>
            <person name="Pillet L."/>
            <person name="Moustafa A."/>
            <person name="Platzer M."/>
            <person name="Groth M."/>
            <person name="Szafranski K."/>
            <person name="Schliwa M."/>
        </authorList>
    </citation>
    <scope>NUCLEOTIDE SEQUENCE [LARGE SCALE GENOMIC DNA]</scope>
</reference>
<sequence>MTLFLYINKKIKKKGGQDRQMVTLVNEPLIHEALCEYYNKRHGIIAAIGQGVNALCNSIRFVDRSGGKSLLYGYNVCCLPKWMEYLYWWLTWPMYGDYHLQNTYPMTSQQIAELAIFGQNNAPYSGQADRINQLVIGSYNIWQLLFTGNEDRHQTSCVCEDECFITARFAGDVHLFSQTFIHKLFQKLLKPRKNAVPCQKHSLASHIQ</sequence>
<organism evidence="1 2">
    <name type="scientific">Reticulomyxa filosa</name>
    <dbReference type="NCBI Taxonomy" id="46433"/>
    <lineage>
        <taxon>Eukaryota</taxon>
        <taxon>Sar</taxon>
        <taxon>Rhizaria</taxon>
        <taxon>Retaria</taxon>
        <taxon>Foraminifera</taxon>
        <taxon>Monothalamids</taxon>
        <taxon>Reticulomyxidae</taxon>
        <taxon>Reticulomyxa</taxon>
    </lineage>
</organism>
<dbReference type="EMBL" id="ASPP01025929">
    <property type="protein sequence ID" value="ETO07627.1"/>
    <property type="molecule type" value="Genomic_DNA"/>
</dbReference>
<dbReference type="Gene3D" id="3.40.50.880">
    <property type="match status" value="1"/>
</dbReference>
<proteinExistence type="predicted"/>
<evidence type="ECO:0000313" key="2">
    <source>
        <dbReference type="Proteomes" id="UP000023152"/>
    </source>
</evidence>
<dbReference type="InterPro" id="IPR029062">
    <property type="entry name" value="Class_I_gatase-like"/>
</dbReference>
<accession>X6M2I1</accession>
<dbReference type="AlphaFoldDB" id="X6M2I1"/>
<evidence type="ECO:0000313" key="1">
    <source>
        <dbReference type="EMBL" id="ETO07627.1"/>
    </source>
</evidence>
<keyword evidence="2" id="KW-1185">Reference proteome</keyword>
<dbReference type="Proteomes" id="UP000023152">
    <property type="component" value="Unassembled WGS sequence"/>
</dbReference>
<dbReference type="OrthoDB" id="543156at2759"/>
<protein>
    <submittedName>
        <fullName evidence="1">Uncharacterized protein</fullName>
    </submittedName>
</protein>
<gene>
    <name evidence="1" type="ORF">RFI_29765</name>
</gene>